<dbReference type="InterPro" id="IPR042171">
    <property type="entry name" value="Acyl-CoA_hotdog"/>
</dbReference>
<dbReference type="Proteomes" id="UP000078397">
    <property type="component" value="Unassembled WGS sequence"/>
</dbReference>
<comment type="caution">
    <text evidence="3">The sequence shown here is derived from an EMBL/GenBank/DDBJ whole genome shotgun (WGS) entry which is preliminary data.</text>
</comment>
<dbReference type="PANTHER" id="PTHR38110:SF4">
    <property type="entry name" value="THIOESTERASE-LIKE SUPERFAMILY-DOMAIN-CONTAINING PROTEIN"/>
    <property type="match status" value="1"/>
</dbReference>
<gene>
    <name evidence="3" type="ORF">VFPPC_14256</name>
</gene>
<keyword evidence="4" id="KW-1185">Reference proteome</keyword>
<reference evidence="3 4" key="1">
    <citation type="journal article" date="2016" name="PLoS Pathog.">
        <title>Biosynthesis of antibiotic leucinostatins in bio-control fungus Purpureocillium lilacinum and their inhibition on phytophthora revealed by genome mining.</title>
        <authorList>
            <person name="Wang G."/>
            <person name="Liu Z."/>
            <person name="Lin R."/>
            <person name="Li E."/>
            <person name="Mao Z."/>
            <person name="Ling J."/>
            <person name="Yang Y."/>
            <person name="Yin W.B."/>
            <person name="Xie B."/>
        </authorList>
    </citation>
    <scope>NUCLEOTIDE SEQUENCE [LARGE SCALE GENOMIC DNA]</scope>
    <source>
        <strain evidence="3">170</strain>
    </source>
</reference>
<evidence type="ECO:0000313" key="4">
    <source>
        <dbReference type="Proteomes" id="UP000078397"/>
    </source>
</evidence>
<dbReference type="STRING" id="1380566.A0A179FJW3"/>
<sequence length="327" mass="36909">MENAHIPNSHSDVTPSWRPFKFERTPLKEAIKTTRVQGTQTSRYAGTVPKAWCSRSGRTLSAHGGYCGSVLVATSLQYFQDAYGDQSYTTPLSLSVEFLRPLPEGPYEVAIHDYAVKGNIATIRAEITSPQPDTSTIYSVGVIRLRRNAPFQGGKSIQAKTAPFPDRVRDCARWTDGLFYHFNPPAAYLRTFAPKGEGFPLWSEKFGGQNQRWQWVKLDYEEKFELLHLPVLSDLIPVLPLNFEKDGLLAATRYQIATLSLHLEFRTPEVDEEWLISRTTMNKLQDGVFDMGIQIMNNQGDIIATCTQNWSMTPRKTRQIGSGESKL</sequence>
<dbReference type="Pfam" id="PF13622">
    <property type="entry name" value="4HBT_3"/>
    <property type="match status" value="1"/>
</dbReference>
<dbReference type="RefSeq" id="XP_018142983.1">
    <property type="nucleotide sequence ID" value="XM_018292025.1"/>
</dbReference>
<evidence type="ECO:0000313" key="3">
    <source>
        <dbReference type="EMBL" id="OAQ65896.1"/>
    </source>
</evidence>
<evidence type="ECO:0000259" key="2">
    <source>
        <dbReference type="Pfam" id="PF20789"/>
    </source>
</evidence>
<organism evidence="3 4">
    <name type="scientific">Pochonia chlamydosporia 170</name>
    <dbReference type="NCBI Taxonomy" id="1380566"/>
    <lineage>
        <taxon>Eukaryota</taxon>
        <taxon>Fungi</taxon>
        <taxon>Dikarya</taxon>
        <taxon>Ascomycota</taxon>
        <taxon>Pezizomycotina</taxon>
        <taxon>Sordariomycetes</taxon>
        <taxon>Hypocreomycetidae</taxon>
        <taxon>Hypocreales</taxon>
        <taxon>Clavicipitaceae</taxon>
        <taxon>Pochonia</taxon>
    </lineage>
</organism>
<feature type="domain" description="Acyl-CoA thioesterase-like C-terminal" evidence="2">
    <location>
        <begin position="202"/>
        <end position="309"/>
    </location>
</feature>
<proteinExistence type="predicted"/>
<dbReference type="SUPFAM" id="SSF54637">
    <property type="entry name" value="Thioesterase/thiol ester dehydrase-isomerase"/>
    <property type="match status" value="1"/>
</dbReference>
<protein>
    <submittedName>
        <fullName evidence="3">Thioesterase-like superfamily domain-containing protein</fullName>
    </submittedName>
</protein>
<accession>A0A179FJW3</accession>
<dbReference type="PANTHER" id="PTHR38110">
    <property type="entry name" value="CHROMOSOME 23, WHOLE GENOME SHOTGUN SEQUENCE"/>
    <property type="match status" value="1"/>
</dbReference>
<dbReference type="OrthoDB" id="2532955at2759"/>
<dbReference type="EMBL" id="LSBJ02000004">
    <property type="protein sequence ID" value="OAQ65896.1"/>
    <property type="molecule type" value="Genomic_DNA"/>
</dbReference>
<dbReference type="InterPro" id="IPR049450">
    <property type="entry name" value="ACOT8-like_C"/>
</dbReference>
<dbReference type="AlphaFoldDB" id="A0A179FJW3"/>
<feature type="domain" description="Acyl-CoA thioesterase-like N-terminal HotDog" evidence="1">
    <location>
        <begin position="61"/>
        <end position="131"/>
    </location>
</feature>
<name>A0A179FJW3_METCM</name>
<dbReference type="InterPro" id="IPR052389">
    <property type="entry name" value="Sec_Metab_Biosynth-Assoc"/>
</dbReference>
<dbReference type="InterPro" id="IPR029069">
    <property type="entry name" value="HotDog_dom_sf"/>
</dbReference>
<dbReference type="Pfam" id="PF20789">
    <property type="entry name" value="4HBT_3C"/>
    <property type="match status" value="1"/>
</dbReference>
<dbReference type="CDD" id="cd03440">
    <property type="entry name" value="hot_dog"/>
    <property type="match status" value="1"/>
</dbReference>
<dbReference type="Gene3D" id="2.40.160.210">
    <property type="entry name" value="Acyl-CoA thioesterase, double hotdog domain"/>
    <property type="match status" value="1"/>
</dbReference>
<evidence type="ECO:0000259" key="1">
    <source>
        <dbReference type="Pfam" id="PF13622"/>
    </source>
</evidence>
<dbReference type="GeneID" id="28856019"/>
<dbReference type="InterPro" id="IPR049449">
    <property type="entry name" value="TesB_ACOT8-like_N"/>
</dbReference>
<dbReference type="KEGG" id="pchm:VFPPC_14256"/>